<protein>
    <submittedName>
        <fullName evidence="4">Sialoadhesin-like isoform X1</fullName>
    </submittedName>
</protein>
<dbReference type="PANTHER" id="PTHR46484:SF1">
    <property type="entry name" value="SCHWANN CELL MYELIN PROTEIN-RELATED"/>
    <property type="match status" value="1"/>
</dbReference>
<dbReference type="InterPro" id="IPR013783">
    <property type="entry name" value="Ig-like_fold"/>
</dbReference>
<dbReference type="PANTHER" id="PTHR46484">
    <property type="entry name" value="SI:CH211-171H4.5-RELATED"/>
    <property type="match status" value="1"/>
</dbReference>
<dbReference type="Pfam" id="PF13927">
    <property type="entry name" value="Ig_3"/>
    <property type="match status" value="1"/>
</dbReference>
<dbReference type="AlphaFoldDB" id="A0AAD1T6I1"/>
<evidence type="ECO:0000259" key="3">
    <source>
        <dbReference type="PROSITE" id="PS50835"/>
    </source>
</evidence>
<dbReference type="SUPFAM" id="SSF48726">
    <property type="entry name" value="Immunoglobulin"/>
    <property type="match status" value="6"/>
</dbReference>
<dbReference type="SMART" id="SM00409">
    <property type="entry name" value="IG"/>
    <property type="match status" value="5"/>
</dbReference>
<dbReference type="InterPro" id="IPR013106">
    <property type="entry name" value="Ig_V-set"/>
</dbReference>
<dbReference type="InterPro" id="IPR003598">
    <property type="entry name" value="Ig_sub2"/>
</dbReference>
<gene>
    <name evidence="4" type="ORF">PECUL_23A026640</name>
</gene>
<dbReference type="Gene3D" id="2.60.40.10">
    <property type="entry name" value="Immunoglobulins"/>
    <property type="match status" value="6"/>
</dbReference>
<evidence type="ECO:0000313" key="5">
    <source>
        <dbReference type="Proteomes" id="UP001295444"/>
    </source>
</evidence>
<keyword evidence="1" id="KW-0472">Membrane</keyword>
<feature type="domain" description="Ig-like" evidence="3">
    <location>
        <begin position="854"/>
        <end position="939"/>
    </location>
</feature>
<feature type="domain" description="Ig-like" evidence="3">
    <location>
        <begin position="133"/>
        <end position="226"/>
    </location>
</feature>
<accession>A0AAD1T6I1</accession>
<feature type="domain" description="Ig-like" evidence="3">
    <location>
        <begin position="756"/>
        <end position="849"/>
    </location>
</feature>
<feature type="transmembrane region" description="Helical" evidence="1">
    <location>
        <begin position="336"/>
        <end position="356"/>
    </location>
</feature>
<dbReference type="InterPro" id="IPR007110">
    <property type="entry name" value="Ig-like_dom"/>
</dbReference>
<feature type="domain" description="Ig-like" evidence="3">
    <location>
        <begin position="232"/>
        <end position="315"/>
    </location>
</feature>
<sequence>MKIFILIILQVLDSSGQQWSFFFPSRMVALIGSCVEIPCQFVKPSNYTSYNIVWYRHERFYDTVIFKTSGISETIASYRGRTSLVRKDKNKCSLRVNNVTLEDSGHFYPGIDTKMNAYKLQNKVIELQTTAVPNVLVILEPGDMTEGKPVKITCLMDHTCISDPPRLWWNKPGLYNDTYHTKLKDGVWRTKIVQMYIPSYQDHGTFLQCTVAHPTGQIMETTVLLQIEYAAKGVTIIPGKNKFSKGDTMELICNFLACNPEPSHYTWYLNSSVLMNETEKILIMHDITSKLSGNYICAVHNEIGISLSSHSVIITDNDTESNPESKSTSYTLNPTIIIVPGIICLLLFLLIGFLCWRYRKFQKVLCCVANQAELDSLSIYKQTCGLVIIIIIILPSLSKVSEKWERNWIVCSLNLGAPLDLIPCQEKNEKYSCARQQIPLLPLEDVLAFHGCGKSAGIHDGRRMKTSSLRQKLENSVTKDTDSYYWVCPPKTAGWNGSRLIESFQNDTCVTMLYARARHFGTSGLWHSEIQHFSTSEIRQFRTLNLLGHRSIPVHYIYTQVFNKKDPSAVLPEFRGRTSLVGNEINSCSLRIDDVIHGENYYPGISNKINSYNLNKGQTVNVIVTEIALLSNYHSMCCNKSCERWLFKLHQIIVALRGSCVEIPCSYTPPRRHEEFNLIWFKYHFTSYPQIFNNKTYSAVEFEYNGRTSLVEEAANSCSLKITNVMHNEVLYPGISEDINSFDLNNRQSTKIQVSDSVFMFIKMQNMQEGKTVSIFCTAQHTCPSSPPSIEWNKDGHPTSVQHENMTIGYWRVHSEIRYTPSYKDHNTYLECTATFPNGKQYSEKAILNITFSPKKTHINIPGNSYVKEGDNVTLQCVTEANPAPSTFRWYKVVENSTVKLEEIVEELKVWNVTQETKYCCSAKNELGMGYSPFMNIVTQCKYRRKNRY</sequence>
<keyword evidence="5" id="KW-1185">Reference proteome</keyword>
<dbReference type="EMBL" id="OW240921">
    <property type="protein sequence ID" value="CAH2318629.1"/>
    <property type="molecule type" value="Genomic_DNA"/>
</dbReference>
<name>A0AAD1T6I1_PELCU</name>
<dbReference type="Proteomes" id="UP001295444">
    <property type="component" value="Chromosome 10"/>
</dbReference>
<evidence type="ECO:0000256" key="1">
    <source>
        <dbReference type="SAM" id="Phobius"/>
    </source>
</evidence>
<feature type="signal peptide" evidence="2">
    <location>
        <begin position="1"/>
        <end position="16"/>
    </location>
</feature>
<proteinExistence type="predicted"/>
<dbReference type="Pfam" id="PF07686">
    <property type="entry name" value="V-set"/>
    <property type="match status" value="1"/>
</dbReference>
<dbReference type="InterPro" id="IPR036179">
    <property type="entry name" value="Ig-like_dom_sf"/>
</dbReference>
<dbReference type="SMART" id="SM00406">
    <property type="entry name" value="IGv"/>
    <property type="match status" value="1"/>
</dbReference>
<reference evidence="4" key="1">
    <citation type="submission" date="2022-03" db="EMBL/GenBank/DDBJ databases">
        <authorList>
            <person name="Alioto T."/>
            <person name="Alioto T."/>
            <person name="Gomez Garrido J."/>
        </authorList>
    </citation>
    <scope>NUCLEOTIDE SEQUENCE</scope>
</reference>
<keyword evidence="2" id="KW-0732">Signal</keyword>
<dbReference type="SMART" id="SM00408">
    <property type="entry name" value="IGc2"/>
    <property type="match status" value="3"/>
</dbReference>
<evidence type="ECO:0000313" key="4">
    <source>
        <dbReference type="EMBL" id="CAH2318629.1"/>
    </source>
</evidence>
<organism evidence="4 5">
    <name type="scientific">Pelobates cultripes</name>
    <name type="common">Western spadefoot toad</name>
    <dbReference type="NCBI Taxonomy" id="61616"/>
    <lineage>
        <taxon>Eukaryota</taxon>
        <taxon>Metazoa</taxon>
        <taxon>Chordata</taxon>
        <taxon>Craniata</taxon>
        <taxon>Vertebrata</taxon>
        <taxon>Euteleostomi</taxon>
        <taxon>Amphibia</taxon>
        <taxon>Batrachia</taxon>
        <taxon>Anura</taxon>
        <taxon>Pelobatoidea</taxon>
        <taxon>Pelobatidae</taxon>
        <taxon>Pelobates</taxon>
    </lineage>
</organism>
<dbReference type="PROSITE" id="PS50835">
    <property type="entry name" value="IG_LIKE"/>
    <property type="match status" value="4"/>
</dbReference>
<feature type="transmembrane region" description="Helical" evidence="1">
    <location>
        <begin position="377"/>
        <end position="397"/>
    </location>
</feature>
<keyword evidence="1" id="KW-0812">Transmembrane</keyword>
<dbReference type="InterPro" id="IPR003599">
    <property type="entry name" value="Ig_sub"/>
</dbReference>
<evidence type="ECO:0000256" key="2">
    <source>
        <dbReference type="SAM" id="SignalP"/>
    </source>
</evidence>
<feature type="chain" id="PRO_5041942661" evidence="2">
    <location>
        <begin position="17"/>
        <end position="949"/>
    </location>
</feature>
<keyword evidence="1" id="KW-1133">Transmembrane helix</keyword>